<dbReference type="KEGG" id="uvi:66062355"/>
<feature type="region of interest" description="Disordered" evidence="1">
    <location>
        <begin position="1"/>
        <end position="23"/>
    </location>
</feature>
<evidence type="ECO:0000313" key="4">
    <source>
        <dbReference type="Proteomes" id="UP000027002"/>
    </source>
</evidence>
<feature type="transmembrane region" description="Helical" evidence="2">
    <location>
        <begin position="55"/>
        <end position="78"/>
    </location>
</feature>
<feature type="compositionally biased region" description="Polar residues" evidence="1">
    <location>
        <begin position="322"/>
        <end position="336"/>
    </location>
</feature>
<keyword evidence="2" id="KW-0812">Transmembrane</keyword>
<reference evidence="3" key="1">
    <citation type="submission" date="2020-03" db="EMBL/GenBank/DDBJ databases">
        <title>A mixture of massive structural variations and highly conserved coding sequences in Ustilaginoidea virens genome.</title>
        <authorList>
            <person name="Zhang K."/>
            <person name="Zhao Z."/>
            <person name="Zhang Z."/>
            <person name="Li Y."/>
            <person name="Hsiang T."/>
            <person name="Sun W."/>
        </authorList>
    </citation>
    <scope>NUCLEOTIDE SEQUENCE</scope>
    <source>
        <strain evidence="3">UV-8b</strain>
    </source>
</reference>
<keyword evidence="2" id="KW-0472">Membrane</keyword>
<name>A0A8E5HKW9_USTVR</name>
<dbReference type="RefSeq" id="XP_042995009.1">
    <property type="nucleotide sequence ID" value="XM_043139075.1"/>
</dbReference>
<accession>A0A8E5HKW9</accession>
<dbReference type="OrthoDB" id="5343688at2759"/>
<evidence type="ECO:0000256" key="1">
    <source>
        <dbReference type="SAM" id="MobiDB-lite"/>
    </source>
</evidence>
<dbReference type="GeneID" id="66062355"/>
<evidence type="ECO:0008006" key="5">
    <source>
        <dbReference type="Google" id="ProtNLM"/>
    </source>
</evidence>
<gene>
    <name evidence="3" type="ORF">UV8b_01577</name>
</gene>
<keyword evidence="4" id="KW-1185">Reference proteome</keyword>
<feature type="transmembrane region" description="Helical" evidence="2">
    <location>
        <begin position="90"/>
        <end position="112"/>
    </location>
</feature>
<evidence type="ECO:0000313" key="3">
    <source>
        <dbReference type="EMBL" id="QUC17336.1"/>
    </source>
</evidence>
<keyword evidence="2" id="KW-1133">Transmembrane helix</keyword>
<sequence>MAAQAPAKSNSTSPATQAGDANDVPELSFGMLTKDADKQEAMKLVADSIAQQRQIASFSVIAHPACLAGLLAGCASIYRLNAHGDFGSGLLMMCGLILAYLAGVRLLTASYIRLAESFKWKEWIASPQGQDDYILAARFGGQIIATLVLRIAAPPGRAKTAAAAKASCPPSVRGGRGVIRAWTTRQRYRNRRIGGDMLRLAVLTTRSRCGDGSHVSFDVDHANSARPLHDMFNRPFAKSEERAAQALKHALEACDRGESSFRTGAFVQDDEFGHDQRLACFVRPVQGGLVWPWLIDGNPPEKQQPPRDTLLGGPALMRGSCPSRNSKQATMSPLPP</sequence>
<feature type="region of interest" description="Disordered" evidence="1">
    <location>
        <begin position="296"/>
        <end position="336"/>
    </location>
</feature>
<dbReference type="EMBL" id="CP072753">
    <property type="protein sequence ID" value="QUC17336.1"/>
    <property type="molecule type" value="Genomic_DNA"/>
</dbReference>
<dbReference type="AlphaFoldDB" id="A0A8E5HKW9"/>
<dbReference type="Proteomes" id="UP000027002">
    <property type="component" value="Chromosome 1"/>
</dbReference>
<proteinExistence type="predicted"/>
<protein>
    <recommendedName>
        <fullName evidence="5">Acetyltransferase</fullName>
    </recommendedName>
</protein>
<feature type="compositionally biased region" description="Polar residues" evidence="1">
    <location>
        <begin position="7"/>
        <end position="16"/>
    </location>
</feature>
<evidence type="ECO:0000256" key="2">
    <source>
        <dbReference type="SAM" id="Phobius"/>
    </source>
</evidence>
<organism evidence="3 4">
    <name type="scientific">Ustilaginoidea virens</name>
    <name type="common">Rice false smut fungus</name>
    <name type="synonym">Villosiclava virens</name>
    <dbReference type="NCBI Taxonomy" id="1159556"/>
    <lineage>
        <taxon>Eukaryota</taxon>
        <taxon>Fungi</taxon>
        <taxon>Dikarya</taxon>
        <taxon>Ascomycota</taxon>
        <taxon>Pezizomycotina</taxon>
        <taxon>Sordariomycetes</taxon>
        <taxon>Hypocreomycetidae</taxon>
        <taxon>Hypocreales</taxon>
        <taxon>Clavicipitaceae</taxon>
        <taxon>Ustilaginoidea</taxon>
    </lineage>
</organism>